<dbReference type="InterPro" id="IPR029066">
    <property type="entry name" value="PLP-binding_barrel"/>
</dbReference>
<organism evidence="6 7">
    <name type="scientific">Nitrospira defluvii</name>
    <dbReference type="NCBI Taxonomy" id="330214"/>
    <lineage>
        <taxon>Bacteria</taxon>
        <taxon>Pseudomonadati</taxon>
        <taxon>Nitrospirota</taxon>
        <taxon>Nitrospiria</taxon>
        <taxon>Nitrospirales</taxon>
        <taxon>Nitrospiraceae</taxon>
        <taxon>Nitrospira</taxon>
    </lineage>
</organism>
<dbReference type="PROSITE" id="PS00395">
    <property type="entry name" value="ALANINE_RACEMASE"/>
    <property type="match status" value="1"/>
</dbReference>
<dbReference type="HAMAP" id="MF_01201">
    <property type="entry name" value="Ala_racemase"/>
    <property type="match status" value="1"/>
</dbReference>
<dbReference type="InterPro" id="IPR011079">
    <property type="entry name" value="Ala_racemase_C"/>
</dbReference>
<dbReference type="GO" id="GO:0008784">
    <property type="term" value="F:alanine racemase activity"/>
    <property type="evidence" value="ECO:0007669"/>
    <property type="project" value="UniProtKB-EC"/>
</dbReference>
<keyword evidence="2 4" id="KW-0663">Pyridoxal phosphate</keyword>
<evidence type="ECO:0000259" key="5">
    <source>
        <dbReference type="SMART" id="SM01005"/>
    </source>
</evidence>
<evidence type="ECO:0000256" key="2">
    <source>
        <dbReference type="ARBA" id="ARBA00022898"/>
    </source>
</evidence>
<reference evidence="6 7" key="1">
    <citation type="submission" date="2021-02" db="EMBL/GenBank/DDBJ databases">
        <authorList>
            <person name="Han P."/>
        </authorList>
    </citation>
    <scope>NUCLEOTIDE SEQUENCE [LARGE SCALE GENOMIC DNA]</scope>
    <source>
        <strain evidence="6">Candidatus Nitrospira sp. ZN2</strain>
    </source>
</reference>
<dbReference type="InterPro" id="IPR020622">
    <property type="entry name" value="Ala_racemase_pyridoxalP-BS"/>
</dbReference>
<comment type="catalytic activity">
    <reaction evidence="4">
        <text>L-alanine = D-alanine</text>
        <dbReference type="Rhea" id="RHEA:20249"/>
        <dbReference type="ChEBI" id="CHEBI:57416"/>
        <dbReference type="ChEBI" id="CHEBI:57972"/>
        <dbReference type="EC" id="5.1.1.1"/>
    </reaction>
</comment>
<proteinExistence type="inferred from homology"/>
<comment type="similarity">
    <text evidence="4">Belongs to the alanine racemase family.</text>
</comment>
<dbReference type="PANTHER" id="PTHR30511">
    <property type="entry name" value="ALANINE RACEMASE"/>
    <property type="match status" value="1"/>
</dbReference>
<evidence type="ECO:0000256" key="4">
    <source>
        <dbReference type="HAMAP-Rule" id="MF_01201"/>
    </source>
</evidence>
<comment type="cofactor">
    <cofactor evidence="1 4">
        <name>pyridoxal 5'-phosphate</name>
        <dbReference type="ChEBI" id="CHEBI:597326"/>
    </cofactor>
</comment>
<dbReference type="InterPro" id="IPR000821">
    <property type="entry name" value="Ala_racemase"/>
</dbReference>
<dbReference type="PRINTS" id="PR00992">
    <property type="entry name" value="ALARACEMASE"/>
</dbReference>
<dbReference type="Pfam" id="PF00842">
    <property type="entry name" value="Ala_racemase_C"/>
    <property type="match status" value="1"/>
</dbReference>
<dbReference type="SUPFAM" id="SSF51419">
    <property type="entry name" value="PLP-binding barrel"/>
    <property type="match status" value="1"/>
</dbReference>
<comment type="function">
    <text evidence="4">Catalyzes the interconversion of L-alanine and D-alanine. May also act on other amino acids.</text>
</comment>
<feature type="modified residue" description="N6-(pyridoxal phosphate)lysine" evidence="4">
    <location>
        <position position="40"/>
    </location>
</feature>
<dbReference type="InterPro" id="IPR001608">
    <property type="entry name" value="Ala_racemase_N"/>
</dbReference>
<feature type="binding site" evidence="4">
    <location>
        <position position="315"/>
    </location>
    <ligand>
        <name>substrate</name>
    </ligand>
</feature>
<name>A0ABN7LVK3_9BACT</name>
<dbReference type="SMART" id="SM01005">
    <property type="entry name" value="Ala_racemase_C"/>
    <property type="match status" value="1"/>
</dbReference>
<evidence type="ECO:0000313" key="7">
    <source>
        <dbReference type="Proteomes" id="UP000675880"/>
    </source>
</evidence>
<keyword evidence="3 4" id="KW-0413">Isomerase</keyword>
<dbReference type="CDD" id="cd00430">
    <property type="entry name" value="PLPDE_III_AR"/>
    <property type="match status" value="1"/>
</dbReference>
<evidence type="ECO:0000313" key="6">
    <source>
        <dbReference type="EMBL" id="CAE6765729.1"/>
    </source>
</evidence>
<feature type="binding site" evidence="4">
    <location>
        <position position="138"/>
    </location>
    <ligand>
        <name>substrate</name>
    </ligand>
</feature>
<dbReference type="EMBL" id="CAJNBJ010000017">
    <property type="protein sequence ID" value="CAE6765729.1"/>
    <property type="molecule type" value="Genomic_DNA"/>
</dbReference>
<dbReference type="RefSeq" id="WP_213042918.1">
    <property type="nucleotide sequence ID" value="NZ_CAJNBJ010000017.1"/>
</dbReference>
<dbReference type="NCBIfam" id="TIGR00492">
    <property type="entry name" value="alr"/>
    <property type="match status" value="1"/>
</dbReference>
<evidence type="ECO:0000256" key="1">
    <source>
        <dbReference type="ARBA" id="ARBA00001933"/>
    </source>
</evidence>
<dbReference type="Gene3D" id="3.20.20.10">
    <property type="entry name" value="Alanine racemase"/>
    <property type="match status" value="1"/>
</dbReference>
<sequence length="387" mass="41892">MYQPSESSPTSASVDLTALAQNVAHVRRLAPRADVLAVVKANAYGHGAIEISHALQKLAVRRFGVATVDEGIALRQAGIQDTILVMGATVPAQFTELVAHRLTPVLYRTDLIPTFAAHARTAPTPYPVHIKVETGMGRLGVSPHELLELLSRSELRGPLRLEGLMTHLADADNRDAGQTEEQLARFQQVLNQVQIRGLAIPLIHVANSAGIIKYPTSLHSLVRPGIMLYGYHTLSKDTQTPELQPILTWKTTIAHVHTISPGGSVSYNRTFIASRQTRVAVLPVGYADGYNRLLSNRGQVLIGGRRVPVIGRVCMDMTMVDITDVPGVQVGEEAILIGQQSSERITASDLAAWQQTIPYEILCAIGSRVPRRYLPLDSPAGAASQSS</sequence>
<comment type="pathway">
    <text evidence="4">Amino-acid biosynthesis; D-alanine biosynthesis; D-alanine from L-alanine: step 1/1.</text>
</comment>
<dbReference type="PANTHER" id="PTHR30511:SF0">
    <property type="entry name" value="ALANINE RACEMASE, CATABOLIC-RELATED"/>
    <property type="match status" value="1"/>
</dbReference>
<dbReference type="SUPFAM" id="SSF50621">
    <property type="entry name" value="Alanine racemase C-terminal domain-like"/>
    <property type="match status" value="1"/>
</dbReference>
<accession>A0ABN7LVK3</accession>
<feature type="domain" description="Alanine racemase C-terminal" evidence="5">
    <location>
        <begin position="246"/>
        <end position="374"/>
    </location>
</feature>
<feature type="active site" description="Proton acceptor; specific for D-alanine" evidence="4">
    <location>
        <position position="40"/>
    </location>
</feature>
<protein>
    <recommendedName>
        <fullName evidence="4">Alanine racemase</fullName>
        <ecNumber evidence="4">5.1.1.1</ecNumber>
    </recommendedName>
</protein>
<dbReference type="EC" id="5.1.1.1" evidence="4"/>
<keyword evidence="7" id="KW-1185">Reference proteome</keyword>
<feature type="active site" description="Proton acceptor; specific for L-alanine" evidence="4">
    <location>
        <position position="267"/>
    </location>
</feature>
<dbReference type="InterPro" id="IPR009006">
    <property type="entry name" value="Ala_racemase/Decarboxylase_C"/>
</dbReference>
<dbReference type="Proteomes" id="UP000675880">
    <property type="component" value="Unassembled WGS sequence"/>
</dbReference>
<dbReference type="Pfam" id="PF01168">
    <property type="entry name" value="Ala_racemase_N"/>
    <property type="match status" value="1"/>
</dbReference>
<gene>
    <name evidence="6" type="primary">alr</name>
    <name evidence="6" type="ORF">NSPZN2_40031</name>
</gene>
<evidence type="ECO:0000256" key="3">
    <source>
        <dbReference type="ARBA" id="ARBA00023235"/>
    </source>
</evidence>
<comment type="caution">
    <text evidence="6">The sequence shown here is derived from an EMBL/GenBank/DDBJ whole genome shotgun (WGS) entry which is preliminary data.</text>
</comment>
<dbReference type="Gene3D" id="2.40.37.10">
    <property type="entry name" value="Lyase, Ornithine Decarboxylase, Chain A, domain 1"/>
    <property type="match status" value="1"/>
</dbReference>